<name>A0A382EJY7_9ZZZZ</name>
<feature type="non-terminal residue" evidence="1">
    <location>
        <position position="1"/>
    </location>
</feature>
<dbReference type="EMBL" id="UINC01044603">
    <property type="protein sequence ID" value="SVB50271.1"/>
    <property type="molecule type" value="Genomic_DNA"/>
</dbReference>
<protein>
    <submittedName>
        <fullName evidence="1">Uncharacterized protein</fullName>
    </submittedName>
</protein>
<dbReference type="AlphaFoldDB" id="A0A382EJY7"/>
<sequence length="89" mass="9902">PIYEVKLIDAFPEALTGFSFDSSSSGIQTFDVTFGYRYWTSSFENAPANSILGELFKKAGRKLRGKATRKVEDKLFKERGSLASKIGLD</sequence>
<gene>
    <name evidence="1" type="ORF">METZ01_LOCUS203125</name>
</gene>
<proteinExistence type="predicted"/>
<evidence type="ECO:0000313" key="1">
    <source>
        <dbReference type="EMBL" id="SVB50271.1"/>
    </source>
</evidence>
<organism evidence="1">
    <name type="scientific">marine metagenome</name>
    <dbReference type="NCBI Taxonomy" id="408172"/>
    <lineage>
        <taxon>unclassified sequences</taxon>
        <taxon>metagenomes</taxon>
        <taxon>ecological metagenomes</taxon>
    </lineage>
</organism>
<accession>A0A382EJY7</accession>
<reference evidence="1" key="1">
    <citation type="submission" date="2018-05" db="EMBL/GenBank/DDBJ databases">
        <authorList>
            <person name="Lanie J.A."/>
            <person name="Ng W.-L."/>
            <person name="Kazmierczak K.M."/>
            <person name="Andrzejewski T.M."/>
            <person name="Davidsen T.M."/>
            <person name="Wayne K.J."/>
            <person name="Tettelin H."/>
            <person name="Glass J.I."/>
            <person name="Rusch D."/>
            <person name="Podicherti R."/>
            <person name="Tsui H.-C.T."/>
            <person name="Winkler M.E."/>
        </authorList>
    </citation>
    <scope>NUCLEOTIDE SEQUENCE</scope>
</reference>